<keyword evidence="14" id="KW-1185">Reference proteome</keyword>
<evidence type="ECO:0000313" key="13">
    <source>
        <dbReference type="EMBL" id="GEO21948.1"/>
    </source>
</evidence>
<keyword evidence="4 8" id="KW-0812">Transmembrane</keyword>
<dbReference type="GO" id="GO:0009279">
    <property type="term" value="C:cell outer membrane"/>
    <property type="evidence" value="ECO:0007669"/>
    <property type="project" value="UniProtKB-SubCell"/>
</dbReference>
<dbReference type="AlphaFoldDB" id="A0A512CCL1"/>
<proteinExistence type="inferred from homology"/>
<dbReference type="RefSeq" id="WP_020888440.1">
    <property type="nucleotide sequence ID" value="NZ_BJYV01000010.1"/>
</dbReference>
<protein>
    <submittedName>
        <fullName evidence="13">TonB-dependent receptor</fullName>
    </submittedName>
</protein>
<evidence type="ECO:0000256" key="1">
    <source>
        <dbReference type="ARBA" id="ARBA00004571"/>
    </source>
</evidence>
<dbReference type="Proteomes" id="UP000321301">
    <property type="component" value="Unassembled WGS sequence"/>
</dbReference>
<reference evidence="13 14" key="1">
    <citation type="submission" date="2019-07" db="EMBL/GenBank/DDBJ databases">
        <title>Whole genome shotgun sequence of Cyclobacterium qasimii NBRC 106168.</title>
        <authorList>
            <person name="Hosoyama A."/>
            <person name="Uohara A."/>
            <person name="Ohji S."/>
            <person name="Ichikawa N."/>
        </authorList>
    </citation>
    <scope>NUCLEOTIDE SEQUENCE [LARGE SCALE GENOMIC DNA]</scope>
    <source>
        <strain evidence="13 14">NBRC 106168</strain>
    </source>
</reference>
<evidence type="ECO:0000256" key="4">
    <source>
        <dbReference type="ARBA" id="ARBA00022692"/>
    </source>
</evidence>
<evidence type="ECO:0000256" key="2">
    <source>
        <dbReference type="ARBA" id="ARBA00022448"/>
    </source>
</evidence>
<dbReference type="Pfam" id="PF13715">
    <property type="entry name" value="CarbopepD_reg_2"/>
    <property type="match status" value="1"/>
</dbReference>
<dbReference type="SUPFAM" id="SSF49464">
    <property type="entry name" value="Carboxypeptidase regulatory domain-like"/>
    <property type="match status" value="1"/>
</dbReference>
<dbReference type="InterPro" id="IPR008969">
    <property type="entry name" value="CarboxyPept-like_regulatory"/>
</dbReference>
<feature type="domain" description="TonB-dependent receptor plug" evidence="12">
    <location>
        <begin position="126"/>
        <end position="231"/>
    </location>
</feature>
<dbReference type="InterPro" id="IPR000531">
    <property type="entry name" value="Beta-barrel_TonB"/>
</dbReference>
<evidence type="ECO:0000259" key="11">
    <source>
        <dbReference type="Pfam" id="PF00593"/>
    </source>
</evidence>
<dbReference type="InterPro" id="IPR039426">
    <property type="entry name" value="TonB-dep_rcpt-like"/>
</dbReference>
<keyword evidence="2 8" id="KW-0813">Transport</keyword>
<evidence type="ECO:0000256" key="9">
    <source>
        <dbReference type="RuleBase" id="RU003357"/>
    </source>
</evidence>
<evidence type="ECO:0000256" key="7">
    <source>
        <dbReference type="ARBA" id="ARBA00023237"/>
    </source>
</evidence>
<dbReference type="Pfam" id="PF07715">
    <property type="entry name" value="Plug"/>
    <property type="match status" value="1"/>
</dbReference>
<evidence type="ECO:0000256" key="10">
    <source>
        <dbReference type="SAM" id="SignalP"/>
    </source>
</evidence>
<accession>A0A512CCL1</accession>
<keyword evidence="5 9" id="KW-0798">TonB box</keyword>
<keyword evidence="10" id="KW-0732">Signal</keyword>
<dbReference type="InterPro" id="IPR037066">
    <property type="entry name" value="Plug_dom_sf"/>
</dbReference>
<dbReference type="Pfam" id="PF00593">
    <property type="entry name" value="TonB_dep_Rec_b-barrel"/>
    <property type="match status" value="1"/>
</dbReference>
<keyword evidence="7 8" id="KW-0998">Cell outer membrane</keyword>
<dbReference type="GO" id="GO:0044718">
    <property type="term" value="P:siderophore transmembrane transport"/>
    <property type="evidence" value="ECO:0007669"/>
    <property type="project" value="TreeGrafter"/>
</dbReference>
<dbReference type="PANTHER" id="PTHR30069:SF57">
    <property type="entry name" value="TONB-DEPENDENT RECEPTOR"/>
    <property type="match status" value="1"/>
</dbReference>
<dbReference type="PANTHER" id="PTHR30069">
    <property type="entry name" value="TONB-DEPENDENT OUTER MEMBRANE RECEPTOR"/>
    <property type="match status" value="1"/>
</dbReference>
<evidence type="ECO:0000259" key="12">
    <source>
        <dbReference type="Pfam" id="PF07715"/>
    </source>
</evidence>
<dbReference type="GO" id="GO:0015344">
    <property type="term" value="F:siderophore uptake transmembrane transporter activity"/>
    <property type="evidence" value="ECO:0007669"/>
    <property type="project" value="TreeGrafter"/>
</dbReference>
<sequence length="765" mass="84577">MKLIKYTTFLFSLLVALTYQQVEAQQKGVITGKVIDESGAPLEFANVGIRKISLGGVTDENGSFVIQNVPLGTHSLTASLIGFEMQQTKIEVTGANLSPSYNFVLSESAASLGEVVVSGTMKEVSKLDSPVPVEVYSANFFRSNPTPSVFESLQNVNGVRPQINCNVCNTGDIHINGLEGPYTMVLIDGMPIVSGLSSVYGLTGIPQALIERIEIVKGPASTLYGSEAVGGLINIITKKPASAPLVSADVFSTDWGDVNTDLGLRYNLTEKTQGLLGINYFNYQNPIDKNGDGFTDVTLQNRISIFNKFNFDRKSGKDFSVAGRYVYEDRWGGEMDWTSEYRGGDEIYAESIYTNRWEMFGVYQLPVDELINFQFSTNGHSQNSVYGDSPYIADQYIGFGQLTWNKPLKEHDLLFGMAYRYTFYDDNTPATTDANNLNEPSITHLPGAFLQDEITFNDNHKILMGMRYDYNSLHGSIFSPRINYKWTSDNRNNVVRMSVGNGYRVANVFTEDHAALTGAREVVFDGELAPETSWNANLNIVKKIYTSSQVFISLDGSAFYTYFNNAILPDYETDPNKIIYGNLDGHAVSKGASLNVEMSWVNGLNIIAGGTLMDVSVTENDVTYRQLLTERFSGVWSIGYTIPSIALTVDYTGNLYGPMRLPLLGALDDRPGYSPWYSLQNVQLSKRLTSKWEVYGGVKNLLNFTPAANSIARAFDPFDRNVVFDGGGQVVPTPENPTALTFDPSYVYAPNQGRRAFLGVRFTID</sequence>
<feature type="signal peptide" evidence="10">
    <location>
        <begin position="1"/>
        <end position="24"/>
    </location>
</feature>
<dbReference type="Gene3D" id="2.170.130.10">
    <property type="entry name" value="TonB-dependent receptor, plug domain"/>
    <property type="match status" value="1"/>
</dbReference>
<dbReference type="PROSITE" id="PS52016">
    <property type="entry name" value="TONB_DEPENDENT_REC_3"/>
    <property type="match status" value="1"/>
</dbReference>
<keyword evidence="13" id="KW-0675">Receptor</keyword>
<comment type="subcellular location">
    <subcellularLocation>
        <location evidence="1 8">Cell outer membrane</location>
        <topology evidence="1 8">Multi-pass membrane protein</topology>
    </subcellularLocation>
</comment>
<name>A0A512CCL1_9BACT</name>
<dbReference type="Gene3D" id="2.40.170.20">
    <property type="entry name" value="TonB-dependent receptor, beta-barrel domain"/>
    <property type="match status" value="1"/>
</dbReference>
<gene>
    <name evidence="13" type="ORF">CQA01_24820</name>
</gene>
<dbReference type="EMBL" id="BJYV01000010">
    <property type="protein sequence ID" value="GEO21948.1"/>
    <property type="molecule type" value="Genomic_DNA"/>
</dbReference>
<dbReference type="InterPro" id="IPR012910">
    <property type="entry name" value="Plug_dom"/>
</dbReference>
<evidence type="ECO:0000313" key="14">
    <source>
        <dbReference type="Proteomes" id="UP000321301"/>
    </source>
</evidence>
<keyword evidence="3 8" id="KW-1134">Transmembrane beta strand</keyword>
<comment type="caution">
    <text evidence="13">The sequence shown here is derived from an EMBL/GenBank/DDBJ whole genome shotgun (WGS) entry which is preliminary data.</text>
</comment>
<evidence type="ECO:0000256" key="6">
    <source>
        <dbReference type="ARBA" id="ARBA00023136"/>
    </source>
</evidence>
<evidence type="ECO:0000256" key="3">
    <source>
        <dbReference type="ARBA" id="ARBA00022452"/>
    </source>
</evidence>
<feature type="chain" id="PRO_5022215465" evidence="10">
    <location>
        <begin position="25"/>
        <end position="765"/>
    </location>
</feature>
<organism evidence="13 14">
    <name type="scientific">Cyclobacterium qasimii</name>
    <dbReference type="NCBI Taxonomy" id="1350429"/>
    <lineage>
        <taxon>Bacteria</taxon>
        <taxon>Pseudomonadati</taxon>
        <taxon>Bacteroidota</taxon>
        <taxon>Cytophagia</taxon>
        <taxon>Cytophagales</taxon>
        <taxon>Cyclobacteriaceae</taxon>
        <taxon>Cyclobacterium</taxon>
    </lineage>
</organism>
<feature type="domain" description="TonB-dependent receptor-like beta-barrel" evidence="11">
    <location>
        <begin position="268"/>
        <end position="701"/>
    </location>
</feature>
<evidence type="ECO:0000256" key="8">
    <source>
        <dbReference type="PROSITE-ProRule" id="PRU01360"/>
    </source>
</evidence>
<dbReference type="InterPro" id="IPR036942">
    <property type="entry name" value="Beta-barrel_TonB_sf"/>
</dbReference>
<evidence type="ECO:0000256" key="5">
    <source>
        <dbReference type="ARBA" id="ARBA00023077"/>
    </source>
</evidence>
<dbReference type="SUPFAM" id="SSF56935">
    <property type="entry name" value="Porins"/>
    <property type="match status" value="1"/>
</dbReference>
<comment type="similarity">
    <text evidence="8 9">Belongs to the TonB-dependent receptor family.</text>
</comment>
<keyword evidence="6 8" id="KW-0472">Membrane</keyword>
<dbReference type="Gene3D" id="2.60.40.1120">
    <property type="entry name" value="Carboxypeptidase-like, regulatory domain"/>
    <property type="match status" value="1"/>
</dbReference>